<sequence length="37" mass="4079">MPAERATQALFLAGWAGFRFGDQAQRGSCTVPSHREK</sequence>
<proteinExistence type="predicted"/>
<organism evidence="1 2">
    <name type="scientific">Rhodococcus wratislaviensis</name>
    <name type="common">Tsukamurella wratislaviensis</name>
    <dbReference type="NCBI Taxonomy" id="44752"/>
    <lineage>
        <taxon>Bacteria</taxon>
        <taxon>Bacillati</taxon>
        <taxon>Actinomycetota</taxon>
        <taxon>Actinomycetes</taxon>
        <taxon>Mycobacteriales</taxon>
        <taxon>Nocardiaceae</taxon>
        <taxon>Rhodococcus</taxon>
    </lineage>
</organism>
<keyword evidence="2" id="KW-1185">Reference proteome</keyword>
<name>A0A402C5B8_RHOWR</name>
<evidence type="ECO:0000313" key="1">
    <source>
        <dbReference type="EMBL" id="GCE38789.1"/>
    </source>
</evidence>
<protein>
    <submittedName>
        <fullName evidence="1">Uncharacterized protein</fullName>
    </submittedName>
</protein>
<gene>
    <name evidence="1" type="ORF">Rhow_002313</name>
</gene>
<evidence type="ECO:0000313" key="2">
    <source>
        <dbReference type="Proteomes" id="UP000287519"/>
    </source>
</evidence>
<dbReference type="EMBL" id="BHYM01000022">
    <property type="protein sequence ID" value="GCE38789.1"/>
    <property type="molecule type" value="Genomic_DNA"/>
</dbReference>
<dbReference type="AlphaFoldDB" id="A0A402C5B8"/>
<reference evidence="1 2" key="1">
    <citation type="submission" date="2018-11" db="EMBL/GenBank/DDBJ databases">
        <title>Microbial catabolism of amino acid.</title>
        <authorList>
            <person name="Hibi M."/>
            <person name="Ogawa J."/>
        </authorList>
    </citation>
    <scope>NUCLEOTIDE SEQUENCE [LARGE SCALE GENOMIC DNA]</scope>
    <source>
        <strain evidence="1 2">C31-06</strain>
    </source>
</reference>
<dbReference type="Proteomes" id="UP000287519">
    <property type="component" value="Unassembled WGS sequence"/>
</dbReference>
<accession>A0A402C5B8</accession>
<comment type="caution">
    <text evidence="1">The sequence shown here is derived from an EMBL/GenBank/DDBJ whole genome shotgun (WGS) entry which is preliminary data.</text>
</comment>